<evidence type="ECO:0000313" key="5">
    <source>
        <dbReference type="EMBL" id="CAB4217571.1"/>
    </source>
</evidence>
<protein>
    <submittedName>
        <fullName evidence="2">Uncharacterized protein</fullName>
    </submittedName>
</protein>
<evidence type="ECO:0000313" key="3">
    <source>
        <dbReference type="EMBL" id="CAB4185040.1"/>
    </source>
</evidence>
<dbReference type="EMBL" id="LR797495">
    <property type="protein sequence ID" value="CAB4220306.1"/>
    <property type="molecule type" value="Genomic_DNA"/>
</dbReference>
<evidence type="ECO:0000313" key="6">
    <source>
        <dbReference type="EMBL" id="CAB4220306.1"/>
    </source>
</evidence>
<organism evidence="2">
    <name type="scientific">uncultured Caudovirales phage</name>
    <dbReference type="NCBI Taxonomy" id="2100421"/>
    <lineage>
        <taxon>Viruses</taxon>
        <taxon>Duplodnaviria</taxon>
        <taxon>Heunggongvirae</taxon>
        <taxon>Uroviricota</taxon>
        <taxon>Caudoviricetes</taxon>
        <taxon>Peduoviridae</taxon>
        <taxon>Maltschvirus</taxon>
        <taxon>Maltschvirus maltsch</taxon>
    </lineage>
</organism>
<gene>
    <name evidence="2" type="ORF">UFOVP1029_4</name>
    <name evidence="3" type="ORF">UFOVP1129_4</name>
    <name evidence="4" type="ORF">UFOVP1188_4</name>
    <name evidence="5" type="ORF">UFOVP1490_43</name>
    <name evidence="7" type="ORF">UFOVP1576_4</name>
    <name evidence="6" type="ORF">UFOVP1633_4</name>
</gene>
<dbReference type="EMBL" id="LR797444">
    <property type="protein sequence ID" value="CAB4217571.1"/>
    <property type="molecule type" value="Genomic_DNA"/>
</dbReference>
<accession>A0A6J5QBD2</accession>
<evidence type="ECO:0000313" key="7">
    <source>
        <dbReference type="EMBL" id="CAB5230394.1"/>
    </source>
</evidence>
<feature type="region of interest" description="Disordered" evidence="1">
    <location>
        <begin position="1"/>
        <end position="20"/>
    </location>
</feature>
<dbReference type="EMBL" id="LR798420">
    <property type="protein sequence ID" value="CAB5230394.1"/>
    <property type="molecule type" value="Genomic_DNA"/>
</dbReference>
<dbReference type="EMBL" id="LR796972">
    <property type="protein sequence ID" value="CAB4178841.1"/>
    <property type="molecule type" value="Genomic_DNA"/>
</dbReference>
<name>A0A6J5QBD2_9CAUD</name>
<evidence type="ECO:0000256" key="1">
    <source>
        <dbReference type="SAM" id="MobiDB-lite"/>
    </source>
</evidence>
<evidence type="ECO:0000313" key="4">
    <source>
        <dbReference type="EMBL" id="CAB4189299.1"/>
    </source>
</evidence>
<evidence type="ECO:0000313" key="2">
    <source>
        <dbReference type="EMBL" id="CAB4178841.1"/>
    </source>
</evidence>
<dbReference type="EMBL" id="LR797136">
    <property type="protein sequence ID" value="CAB4189299.1"/>
    <property type="molecule type" value="Genomic_DNA"/>
</dbReference>
<reference evidence="2" key="1">
    <citation type="submission" date="2020-05" db="EMBL/GenBank/DDBJ databases">
        <authorList>
            <person name="Chiriac C."/>
            <person name="Salcher M."/>
            <person name="Ghai R."/>
            <person name="Kavagutti S V."/>
        </authorList>
    </citation>
    <scope>NUCLEOTIDE SEQUENCE</scope>
</reference>
<dbReference type="EMBL" id="LR797077">
    <property type="protein sequence ID" value="CAB4185040.1"/>
    <property type="molecule type" value="Genomic_DNA"/>
</dbReference>
<sequence>MKQPARFQRNTPKPTPPATYRTITVRIPAPLYETVMHTVDASGTTLDAVIASALIIAFTAPDELGDL</sequence>
<proteinExistence type="predicted"/>